<evidence type="ECO:0000259" key="1">
    <source>
        <dbReference type="Pfam" id="PF06985"/>
    </source>
</evidence>
<evidence type="ECO:0000313" key="2">
    <source>
        <dbReference type="EMBL" id="KAJ9609806.1"/>
    </source>
</evidence>
<dbReference type="InterPro" id="IPR052895">
    <property type="entry name" value="HetReg/Transcr_Mod"/>
</dbReference>
<organism evidence="2 3">
    <name type="scientific">Cladophialophora chaetospira</name>
    <dbReference type="NCBI Taxonomy" id="386627"/>
    <lineage>
        <taxon>Eukaryota</taxon>
        <taxon>Fungi</taxon>
        <taxon>Dikarya</taxon>
        <taxon>Ascomycota</taxon>
        <taxon>Pezizomycotina</taxon>
        <taxon>Eurotiomycetes</taxon>
        <taxon>Chaetothyriomycetidae</taxon>
        <taxon>Chaetothyriales</taxon>
        <taxon>Herpotrichiellaceae</taxon>
        <taxon>Cladophialophora</taxon>
    </lineage>
</organism>
<gene>
    <name evidence="2" type="ORF">H2200_006134</name>
</gene>
<comment type="caution">
    <text evidence="2">The sequence shown here is derived from an EMBL/GenBank/DDBJ whole genome shotgun (WGS) entry which is preliminary data.</text>
</comment>
<dbReference type="PANTHER" id="PTHR24148">
    <property type="entry name" value="ANKYRIN REPEAT DOMAIN-CONTAINING PROTEIN 39 HOMOLOG-RELATED"/>
    <property type="match status" value="1"/>
</dbReference>
<dbReference type="Proteomes" id="UP001172673">
    <property type="component" value="Unassembled WGS sequence"/>
</dbReference>
<reference evidence="2" key="1">
    <citation type="submission" date="2022-10" db="EMBL/GenBank/DDBJ databases">
        <title>Culturing micro-colonial fungi from biological soil crusts in the Mojave desert and describing Neophaeococcomyces mojavensis, and introducing the new genera and species Taxawa tesnikishii.</title>
        <authorList>
            <person name="Kurbessoian T."/>
            <person name="Stajich J.E."/>
        </authorList>
    </citation>
    <scope>NUCLEOTIDE SEQUENCE</scope>
    <source>
        <strain evidence="2">TK_41</strain>
    </source>
</reference>
<dbReference type="Pfam" id="PF06985">
    <property type="entry name" value="HET"/>
    <property type="match status" value="1"/>
</dbReference>
<dbReference type="PANTHER" id="PTHR24148:SF64">
    <property type="entry name" value="HETEROKARYON INCOMPATIBILITY DOMAIN-CONTAINING PROTEIN"/>
    <property type="match status" value="1"/>
</dbReference>
<dbReference type="InterPro" id="IPR010730">
    <property type="entry name" value="HET"/>
</dbReference>
<evidence type="ECO:0000313" key="3">
    <source>
        <dbReference type="Proteomes" id="UP001172673"/>
    </source>
</evidence>
<name>A0AA38XAH5_9EURO</name>
<protein>
    <recommendedName>
        <fullName evidence="1">Heterokaryon incompatibility domain-containing protein</fullName>
    </recommendedName>
</protein>
<proteinExistence type="predicted"/>
<dbReference type="AlphaFoldDB" id="A0AA38XAH5"/>
<accession>A0AA38XAH5</accession>
<keyword evidence="3" id="KW-1185">Reference proteome</keyword>
<sequence length="559" mass="64863">MFVTETQPGIPAKRSSIYQDKPLPNPSTHIRILRIQAPGDNGLLRCSLEVCALEARPFYVALSYEWGDPSLEVDIELDGKIHRIRHNLFLLLQQLLLKEKSLIENGQLRLWVDALCINQANLEEKGHQIARMESIFRQADSVIAWLGWVSEWSLQAFKHISSLPERLYYPQNELNYFEADDLTLPAKLKLVLRLLKLSYWERRWILQELHLAREVTVLSNAGELPWFKFQHFFRKMDEWKTDIGTWQFRTQGHLVEADQVLHEISQTVAYKMWKWEQVPRALGVGTEDVLGLLQEFRDTKSALNRDRVYSLLSFLPEHDRVPADYNCPLVELPCRLSSSFEPRAFKSHALLSLVEELRIKLPSALEPKLNNDQCSSFLHGHFSMRHLDLVQFAGSSDPTFEAHTRYRDFKTFLDILPSFPDFRYSFVEAFSLQQEHRERVGWDTRVANSHSWIWCTSSNGFLVYCPGRTVKGDFLLPLTERILLVVFRSADTTYHIIGVACCFDFAGPRSRTINEQSNTVAMVSPQITEQLPAGDTESWRPRVSISERVGKEWMDRIDK</sequence>
<feature type="domain" description="Heterokaryon incompatibility" evidence="1">
    <location>
        <begin position="59"/>
        <end position="208"/>
    </location>
</feature>
<dbReference type="EMBL" id="JAPDRK010000008">
    <property type="protein sequence ID" value="KAJ9609806.1"/>
    <property type="molecule type" value="Genomic_DNA"/>
</dbReference>